<dbReference type="OrthoDB" id="9152878at2"/>
<keyword evidence="5" id="KW-1185">Reference proteome</keyword>
<keyword evidence="1" id="KW-0732">Signal</keyword>
<evidence type="ECO:0000313" key="3">
    <source>
        <dbReference type="EMBL" id="SEE00748.1"/>
    </source>
</evidence>
<proteinExistence type="predicted"/>
<accession>A0A1S2UK08</accession>
<gene>
    <name evidence="2" type="ORF">BFL40_26420</name>
    <name evidence="3" type="ORF">SAMN04515675_3534</name>
</gene>
<evidence type="ECO:0000313" key="5">
    <source>
        <dbReference type="Proteomes" id="UP000182179"/>
    </source>
</evidence>
<dbReference type="AlphaFoldDB" id="A0A1S2UK08"/>
<dbReference type="InterPro" id="IPR010595">
    <property type="entry name" value="DUF1161"/>
</dbReference>
<reference evidence="2 4" key="1">
    <citation type="submission" date="2016-08" db="EMBL/GenBank/DDBJ databases">
        <title>Draft genome sequence of Pseudomonas costantinii LMG 22119, type strain isolated from cultivated mushroom (Agaricus bisporus) sporophores.</title>
        <authorList>
            <person name="Tambong J.T."/>
        </authorList>
    </citation>
    <scope>NUCLEOTIDE SEQUENCE [LARGE SCALE GENOMIC DNA]</scope>
    <source>
        <strain evidence="2 4">LMG 22119</strain>
    </source>
</reference>
<dbReference type="EMBL" id="FNTS01000002">
    <property type="protein sequence ID" value="SEE00748.1"/>
    <property type="molecule type" value="Genomic_DNA"/>
</dbReference>
<evidence type="ECO:0000256" key="1">
    <source>
        <dbReference type="SAM" id="SignalP"/>
    </source>
</evidence>
<reference evidence="3 5" key="2">
    <citation type="submission" date="2016-10" db="EMBL/GenBank/DDBJ databases">
        <authorList>
            <person name="Varghese N."/>
            <person name="Submissions S."/>
        </authorList>
    </citation>
    <scope>NUCLEOTIDE SEQUENCE [LARGE SCALE GENOMIC DNA]</scope>
    <source>
        <strain evidence="3 5">BS2773</strain>
    </source>
</reference>
<dbReference type="EMBL" id="MDDR01000046">
    <property type="protein sequence ID" value="OIN46802.1"/>
    <property type="molecule type" value="Genomic_DNA"/>
</dbReference>
<dbReference type="Proteomes" id="UP000182179">
    <property type="component" value="Unassembled WGS sequence"/>
</dbReference>
<comment type="caution">
    <text evidence="2">The sequence shown here is derived from an EMBL/GenBank/DDBJ whole genome shotgun (WGS) entry which is preliminary data.</text>
</comment>
<evidence type="ECO:0000313" key="2">
    <source>
        <dbReference type="EMBL" id="OIN46802.1"/>
    </source>
</evidence>
<evidence type="ECO:0008006" key="6">
    <source>
        <dbReference type="Google" id="ProtNLM"/>
    </source>
</evidence>
<name>A0A1S2UK08_9PSED</name>
<sequence>MKKLLLAVGLLSIAGTALAAGKPCEELKSEIAAKIDAKGAKHYSLEVVDKGAAAAGYTVVGSCAAGTKEIAYKRG</sequence>
<protein>
    <recommendedName>
        <fullName evidence="6">DUF1161 domain-containing protein</fullName>
    </recommendedName>
</protein>
<dbReference type="Proteomes" id="UP000181661">
    <property type="component" value="Unassembled WGS sequence"/>
</dbReference>
<dbReference type="RefSeq" id="WP_071486697.1">
    <property type="nucleotide sequence ID" value="NZ_FNTS01000002.1"/>
</dbReference>
<organism evidence="2 4">
    <name type="scientific">Pseudomonas costantinii</name>
    <dbReference type="NCBI Taxonomy" id="168469"/>
    <lineage>
        <taxon>Bacteria</taxon>
        <taxon>Pseudomonadati</taxon>
        <taxon>Pseudomonadota</taxon>
        <taxon>Gammaproteobacteria</taxon>
        <taxon>Pseudomonadales</taxon>
        <taxon>Pseudomonadaceae</taxon>
        <taxon>Pseudomonas</taxon>
    </lineage>
</organism>
<dbReference type="Pfam" id="PF06649">
    <property type="entry name" value="DUF1161"/>
    <property type="match status" value="1"/>
</dbReference>
<evidence type="ECO:0000313" key="4">
    <source>
        <dbReference type="Proteomes" id="UP000181661"/>
    </source>
</evidence>
<feature type="signal peptide" evidence="1">
    <location>
        <begin position="1"/>
        <end position="19"/>
    </location>
</feature>
<feature type="chain" id="PRO_5044564791" description="DUF1161 domain-containing protein" evidence="1">
    <location>
        <begin position="20"/>
        <end position="75"/>
    </location>
</feature>